<sequence>EVGGEGRNLQFCHRIVNFDLPWNPMRIEQRIGRIHRIGQEKEIEIVNLCARGSVEDHLLTILDKKINLFELVIGEVDLILGQLEDKREFSERVLEAWASANTDEDAAANFIGLSRELERAKEKYERIKSLDDSLFGEDYEV</sequence>
<dbReference type="EMBL" id="JAHJDP010000033">
    <property type="protein sequence ID" value="MBU2690652.1"/>
    <property type="molecule type" value="Genomic_DNA"/>
</dbReference>
<dbReference type="Proteomes" id="UP000777784">
    <property type="component" value="Unassembled WGS sequence"/>
</dbReference>
<dbReference type="InterPro" id="IPR049730">
    <property type="entry name" value="SNF2/RAD54-like_C"/>
</dbReference>
<evidence type="ECO:0000313" key="4">
    <source>
        <dbReference type="Proteomes" id="UP000777784"/>
    </source>
</evidence>
<feature type="non-terminal residue" evidence="3">
    <location>
        <position position="1"/>
    </location>
</feature>
<keyword evidence="3" id="KW-0347">Helicase</keyword>
<feature type="domain" description="Helicase C-terminal" evidence="2">
    <location>
        <begin position="1"/>
        <end position="84"/>
    </location>
</feature>
<evidence type="ECO:0000313" key="3">
    <source>
        <dbReference type="EMBL" id="MBU2690652.1"/>
    </source>
</evidence>
<evidence type="ECO:0000259" key="2">
    <source>
        <dbReference type="PROSITE" id="PS51194"/>
    </source>
</evidence>
<evidence type="ECO:0000256" key="1">
    <source>
        <dbReference type="ARBA" id="ARBA00022801"/>
    </source>
</evidence>
<dbReference type="GO" id="GO:0004386">
    <property type="term" value="F:helicase activity"/>
    <property type="evidence" value="ECO:0007669"/>
    <property type="project" value="UniProtKB-KW"/>
</dbReference>
<comment type="caution">
    <text evidence="3">The sequence shown here is derived from an EMBL/GenBank/DDBJ whole genome shotgun (WGS) entry which is preliminary data.</text>
</comment>
<dbReference type="Pfam" id="PF00271">
    <property type="entry name" value="Helicase_C"/>
    <property type="match status" value="1"/>
</dbReference>
<dbReference type="InterPro" id="IPR001650">
    <property type="entry name" value="Helicase_C-like"/>
</dbReference>
<proteinExistence type="predicted"/>
<keyword evidence="1" id="KW-0378">Hydrolase</keyword>
<dbReference type="PANTHER" id="PTHR10799">
    <property type="entry name" value="SNF2/RAD54 HELICASE FAMILY"/>
    <property type="match status" value="1"/>
</dbReference>
<protein>
    <submittedName>
        <fullName evidence="3">ATP-dependent helicase</fullName>
    </submittedName>
</protein>
<dbReference type="AlphaFoldDB" id="A0A948W337"/>
<dbReference type="GO" id="GO:0016787">
    <property type="term" value="F:hydrolase activity"/>
    <property type="evidence" value="ECO:0007669"/>
    <property type="project" value="UniProtKB-KW"/>
</dbReference>
<accession>A0A948W337</accession>
<dbReference type="SUPFAM" id="SSF52540">
    <property type="entry name" value="P-loop containing nucleoside triphosphate hydrolases"/>
    <property type="match status" value="1"/>
</dbReference>
<dbReference type="CDD" id="cd18793">
    <property type="entry name" value="SF2_C_SNF"/>
    <property type="match status" value="1"/>
</dbReference>
<dbReference type="PROSITE" id="PS51194">
    <property type="entry name" value="HELICASE_CTER"/>
    <property type="match status" value="1"/>
</dbReference>
<dbReference type="Gene3D" id="3.40.50.300">
    <property type="entry name" value="P-loop containing nucleotide triphosphate hydrolases"/>
    <property type="match status" value="1"/>
</dbReference>
<name>A0A948W337_UNCEI</name>
<gene>
    <name evidence="3" type="ORF">KJ970_06960</name>
</gene>
<reference evidence="3" key="1">
    <citation type="submission" date="2021-05" db="EMBL/GenBank/DDBJ databases">
        <title>Energy efficiency and biological interactions define the core microbiome of deep oligotrophic groundwater.</title>
        <authorList>
            <person name="Mehrshad M."/>
            <person name="Lopez-Fernandez M."/>
            <person name="Bell E."/>
            <person name="Bernier-Latmani R."/>
            <person name="Bertilsson S."/>
            <person name="Dopson M."/>
        </authorList>
    </citation>
    <scope>NUCLEOTIDE SEQUENCE</scope>
    <source>
        <strain evidence="3">Modern_marine.mb.64</strain>
    </source>
</reference>
<keyword evidence="3" id="KW-0547">Nucleotide-binding</keyword>
<organism evidence="3 4">
    <name type="scientific">Eiseniibacteriota bacterium</name>
    <dbReference type="NCBI Taxonomy" id="2212470"/>
    <lineage>
        <taxon>Bacteria</taxon>
        <taxon>Candidatus Eiseniibacteriota</taxon>
    </lineage>
</organism>
<dbReference type="InterPro" id="IPR027417">
    <property type="entry name" value="P-loop_NTPase"/>
</dbReference>
<keyword evidence="3" id="KW-0067">ATP-binding</keyword>